<gene>
    <name evidence="1" type="ORF">J4557_21005</name>
</gene>
<name>A0ABS3R1F2_9ACTN</name>
<dbReference type="RefSeq" id="WP_208268428.1">
    <property type="nucleotide sequence ID" value="NZ_BAAAGM010000064.1"/>
</dbReference>
<dbReference type="InterPro" id="IPR050563">
    <property type="entry name" value="4-hydroxybenzoyl-CoA_TE"/>
</dbReference>
<dbReference type="EMBL" id="JAGEOK010000013">
    <property type="protein sequence ID" value="MBO2440011.1"/>
    <property type="molecule type" value="Genomic_DNA"/>
</dbReference>
<keyword evidence="2" id="KW-1185">Reference proteome</keyword>
<evidence type="ECO:0000313" key="1">
    <source>
        <dbReference type="EMBL" id="MBO2440011.1"/>
    </source>
</evidence>
<dbReference type="Gene3D" id="3.10.129.10">
    <property type="entry name" value="Hotdog Thioesterase"/>
    <property type="match status" value="1"/>
</dbReference>
<dbReference type="Pfam" id="PF13279">
    <property type="entry name" value="4HBT_2"/>
    <property type="match status" value="1"/>
</dbReference>
<organism evidence="1 2">
    <name type="scientific">Actinomadura nitritigenes</name>
    <dbReference type="NCBI Taxonomy" id="134602"/>
    <lineage>
        <taxon>Bacteria</taxon>
        <taxon>Bacillati</taxon>
        <taxon>Actinomycetota</taxon>
        <taxon>Actinomycetes</taxon>
        <taxon>Streptosporangiales</taxon>
        <taxon>Thermomonosporaceae</taxon>
        <taxon>Actinomadura</taxon>
    </lineage>
</organism>
<dbReference type="PANTHER" id="PTHR31793:SF24">
    <property type="entry name" value="LONG-CHAIN ACYL-COA THIOESTERASE FADM"/>
    <property type="match status" value="1"/>
</dbReference>
<proteinExistence type="predicted"/>
<dbReference type="Proteomes" id="UP000666915">
    <property type="component" value="Unassembled WGS sequence"/>
</dbReference>
<reference evidence="1 2" key="1">
    <citation type="submission" date="2021-03" db="EMBL/GenBank/DDBJ databases">
        <authorList>
            <person name="Kanchanasin P."/>
            <person name="Saeng-In P."/>
            <person name="Phongsopitanun W."/>
            <person name="Yuki M."/>
            <person name="Kudo T."/>
            <person name="Ohkuma M."/>
            <person name="Tanasupawat S."/>
        </authorList>
    </citation>
    <scope>NUCLEOTIDE SEQUENCE [LARGE SCALE GENOMIC DNA]</scope>
    <source>
        <strain evidence="1 2">L46</strain>
    </source>
</reference>
<accession>A0ABS3R1F2</accession>
<dbReference type="CDD" id="cd00586">
    <property type="entry name" value="4HBT"/>
    <property type="match status" value="1"/>
</dbReference>
<evidence type="ECO:0000313" key="2">
    <source>
        <dbReference type="Proteomes" id="UP000666915"/>
    </source>
</evidence>
<dbReference type="PANTHER" id="PTHR31793">
    <property type="entry name" value="4-HYDROXYBENZOYL-COA THIOESTERASE FAMILY MEMBER"/>
    <property type="match status" value="1"/>
</dbReference>
<sequence>MTVTAEPFSVRMEVRVYEIDPQLHLNGGFYVQYADHARFACVQAAGVSVQDLIGGGLGPVNLETVIKYHHELRGGDQVDVTCEWEWGGGKTYRVRHAFRRPDGTVAAEVTHVSGLLDLETRRLVADPRHAWRTRASRPELLGLDRAPAPARAEAAR</sequence>
<protein>
    <submittedName>
        <fullName evidence="1">Acyl-CoA thioesterase</fullName>
    </submittedName>
</protein>
<comment type="caution">
    <text evidence="1">The sequence shown here is derived from an EMBL/GenBank/DDBJ whole genome shotgun (WGS) entry which is preliminary data.</text>
</comment>
<dbReference type="SUPFAM" id="SSF54637">
    <property type="entry name" value="Thioesterase/thiol ester dehydrase-isomerase"/>
    <property type="match status" value="1"/>
</dbReference>
<dbReference type="InterPro" id="IPR029069">
    <property type="entry name" value="HotDog_dom_sf"/>
</dbReference>